<accession>A0A420VAV9</accession>
<organism evidence="3 4">
    <name type="scientific">Streptomyces xinghaiensis</name>
    <dbReference type="NCBI Taxonomy" id="1038928"/>
    <lineage>
        <taxon>Bacteria</taxon>
        <taxon>Bacillati</taxon>
        <taxon>Actinomycetota</taxon>
        <taxon>Actinomycetes</taxon>
        <taxon>Kitasatosporales</taxon>
        <taxon>Streptomycetaceae</taxon>
        <taxon>Streptomyces</taxon>
    </lineage>
</organism>
<dbReference type="InterPro" id="IPR013024">
    <property type="entry name" value="GGCT-like"/>
</dbReference>
<sequence length="150" mass="16194">MGDRSARLPVFVYGTLRPGGRHHARLLRGRTDHEEPARLPGAALYEGPGFPYAVEEPGGEVHGHLIAPRAADYGELLAGLDALEGYRPGEPATFYERCARDVLRADGRAVRAWVYFAAEPVARGLRAGGTRVPGGRWPPERAERGGSARG</sequence>
<name>A0A420VAV9_9ACTN</name>
<dbReference type="OrthoDB" id="5070127at2"/>
<feature type="region of interest" description="Disordered" evidence="1">
    <location>
        <begin position="127"/>
        <end position="150"/>
    </location>
</feature>
<dbReference type="SUPFAM" id="SSF110857">
    <property type="entry name" value="Gamma-glutamyl cyclotransferase-like"/>
    <property type="match status" value="1"/>
</dbReference>
<dbReference type="Pfam" id="PF06094">
    <property type="entry name" value="GGACT"/>
    <property type="match status" value="1"/>
</dbReference>
<feature type="domain" description="Gamma-glutamylcyclotransferase AIG2-like" evidence="2">
    <location>
        <begin position="10"/>
        <end position="137"/>
    </location>
</feature>
<dbReference type="AlphaFoldDB" id="A0A420VAV9"/>
<evidence type="ECO:0000259" key="2">
    <source>
        <dbReference type="Pfam" id="PF06094"/>
    </source>
</evidence>
<proteinExistence type="predicted"/>
<dbReference type="EMBL" id="JNAD02000001">
    <property type="protein sequence ID" value="RKM99453.1"/>
    <property type="molecule type" value="Genomic_DNA"/>
</dbReference>
<keyword evidence="4" id="KW-1185">Reference proteome</keyword>
<evidence type="ECO:0000256" key="1">
    <source>
        <dbReference type="SAM" id="MobiDB-lite"/>
    </source>
</evidence>
<dbReference type="InterPro" id="IPR036568">
    <property type="entry name" value="GGCT-like_sf"/>
</dbReference>
<dbReference type="GO" id="GO:0016740">
    <property type="term" value="F:transferase activity"/>
    <property type="evidence" value="ECO:0007669"/>
    <property type="project" value="UniProtKB-KW"/>
</dbReference>
<gene>
    <name evidence="3" type="ORF">SFRA_001050</name>
</gene>
<dbReference type="Gene3D" id="3.10.490.10">
    <property type="entry name" value="Gamma-glutamyl cyclotransferase-like"/>
    <property type="match status" value="1"/>
</dbReference>
<feature type="compositionally biased region" description="Basic and acidic residues" evidence="1">
    <location>
        <begin position="138"/>
        <end position="150"/>
    </location>
</feature>
<evidence type="ECO:0000313" key="4">
    <source>
        <dbReference type="Proteomes" id="UP000028058"/>
    </source>
</evidence>
<dbReference type="InterPro" id="IPR009288">
    <property type="entry name" value="AIG2-like_dom"/>
</dbReference>
<dbReference type="Proteomes" id="UP000028058">
    <property type="component" value="Unassembled WGS sequence"/>
</dbReference>
<protein>
    <submittedName>
        <fullName evidence="3">Gamma-glutamylcyclotransferase</fullName>
    </submittedName>
</protein>
<reference evidence="3 4" key="1">
    <citation type="journal article" date="2014" name="Genome Announc.">
        <title>Draft Genome Sequence of Streptomyces fradiae ATCC 19609, a Strain Highly Sensitive to Antibiotics.</title>
        <authorList>
            <person name="Bekker O.B."/>
            <person name="Klimina K.M."/>
            <person name="Vatlin A.A."/>
            <person name="Zakharevich N.V."/>
            <person name="Kasianov A.S."/>
            <person name="Danilenko V.N."/>
        </authorList>
    </citation>
    <scope>NUCLEOTIDE SEQUENCE [LARGE SCALE GENOMIC DNA]</scope>
    <source>
        <strain evidence="3 4">ATCC 19609</strain>
    </source>
</reference>
<evidence type="ECO:0000313" key="3">
    <source>
        <dbReference type="EMBL" id="RKM99453.1"/>
    </source>
</evidence>
<dbReference type="CDD" id="cd06661">
    <property type="entry name" value="GGCT_like"/>
    <property type="match status" value="1"/>
</dbReference>
<comment type="caution">
    <text evidence="3">The sequence shown here is derived from an EMBL/GenBank/DDBJ whole genome shotgun (WGS) entry which is preliminary data.</text>
</comment>